<keyword evidence="2" id="KW-0472">Membrane</keyword>
<reference evidence="3 4" key="1">
    <citation type="submission" date="2018-10" db="EMBL/GenBank/DDBJ databases">
        <title>Isolation from soil.</title>
        <authorList>
            <person name="Hu J."/>
        </authorList>
    </citation>
    <scope>NUCLEOTIDE SEQUENCE [LARGE SCALE GENOMIC DNA]</scope>
    <source>
        <strain evidence="3 4">NEAU-Ht49</strain>
    </source>
</reference>
<feature type="compositionally biased region" description="Low complexity" evidence="1">
    <location>
        <begin position="161"/>
        <end position="176"/>
    </location>
</feature>
<keyword evidence="2" id="KW-1133">Transmembrane helix</keyword>
<dbReference type="EMBL" id="RFFG01000051">
    <property type="protein sequence ID" value="RMI40651.1"/>
    <property type="molecule type" value="Genomic_DNA"/>
</dbReference>
<evidence type="ECO:0008006" key="5">
    <source>
        <dbReference type="Google" id="ProtNLM"/>
    </source>
</evidence>
<keyword evidence="4" id="KW-1185">Reference proteome</keyword>
<protein>
    <recommendedName>
        <fullName evidence="5">LapA family protein</fullName>
    </recommendedName>
</protein>
<feature type="compositionally biased region" description="Gly residues" evidence="1">
    <location>
        <begin position="177"/>
        <end position="189"/>
    </location>
</feature>
<name>A0A3M2LT48_9ACTN</name>
<gene>
    <name evidence="3" type="ORF">EBO15_25605</name>
</gene>
<evidence type="ECO:0000313" key="3">
    <source>
        <dbReference type="EMBL" id="RMI40651.1"/>
    </source>
</evidence>
<dbReference type="OrthoDB" id="3482453at2"/>
<dbReference type="RefSeq" id="WP_122196994.1">
    <property type="nucleotide sequence ID" value="NZ_JBHSKC010000002.1"/>
</dbReference>
<dbReference type="AlphaFoldDB" id="A0A3M2LT48"/>
<feature type="compositionally biased region" description="Low complexity" evidence="1">
    <location>
        <begin position="93"/>
        <end position="104"/>
    </location>
</feature>
<feature type="compositionally biased region" description="Basic and acidic residues" evidence="1">
    <location>
        <begin position="111"/>
        <end position="135"/>
    </location>
</feature>
<evidence type="ECO:0000313" key="4">
    <source>
        <dbReference type="Proteomes" id="UP000282674"/>
    </source>
</evidence>
<evidence type="ECO:0000256" key="2">
    <source>
        <dbReference type="SAM" id="Phobius"/>
    </source>
</evidence>
<accession>A0A3M2LT48</accession>
<evidence type="ECO:0000256" key="1">
    <source>
        <dbReference type="SAM" id="MobiDB-lite"/>
    </source>
</evidence>
<dbReference type="Proteomes" id="UP000282674">
    <property type="component" value="Unassembled WGS sequence"/>
</dbReference>
<organism evidence="3 4">
    <name type="scientific">Actinomadura harenae</name>
    <dbReference type="NCBI Taxonomy" id="2483351"/>
    <lineage>
        <taxon>Bacteria</taxon>
        <taxon>Bacillati</taxon>
        <taxon>Actinomycetota</taxon>
        <taxon>Actinomycetes</taxon>
        <taxon>Streptosporangiales</taxon>
        <taxon>Thermomonosporaceae</taxon>
        <taxon>Actinomadura</taxon>
    </lineage>
</organism>
<feature type="compositionally biased region" description="Low complexity" evidence="1">
    <location>
        <begin position="138"/>
        <end position="153"/>
    </location>
</feature>
<comment type="caution">
    <text evidence="3">The sequence shown here is derived from an EMBL/GenBank/DDBJ whole genome shotgun (WGS) entry which is preliminary data.</text>
</comment>
<sequence length="203" mass="20989">MLFFGLILAAAVVAVAVAVVIFDTGPAHLTLFDQQVPGITSVWQVFLAGAVTAALFVVAMIMLWVGFGRMLTNRRDLRDSLTTLEMEKKELQEQLASARRGAAPAAPPRPRPHDDAGPRDNAPRKDPGTGARRPDVTVPVPAGAGPVRGRTGPTPVPPREPAATRTGGRGVPSRPGGPAGPGGPGGSGGPRIDAASPFFDRAD</sequence>
<feature type="transmembrane region" description="Helical" evidence="2">
    <location>
        <begin position="42"/>
        <end position="65"/>
    </location>
</feature>
<feature type="region of interest" description="Disordered" evidence="1">
    <location>
        <begin position="93"/>
        <end position="203"/>
    </location>
</feature>
<proteinExistence type="predicted"/>
<keyword evidence="2" id="KW-0812">Transmembrane</keyword>